<reference evidence="8 9" key="2">
    <citation type="journal article" date="2012" name="Open Biol.">
        <title>Characteristics of nucleosomes and linker DNA regions on the genome of the basidiomycete Mixia osmundae revealed by mono- and dinucleosome mapping.</title>
        <authorList>
            <person name="Nishida H."/>
            <person name="Kondo S."/>
            <person name="Matsumoto T."/>
            <person name="Suzuki Y."/>
            <person name="Yoshikawa H."/>
            <person name="Taylor T.D."/>
            <person name="Sugiyama J."/>
        </authorList>
    </citation>
    <scope>NUCLEOTIDE SEQUENCE [LARGE SCALE GENOMIC DNA]</scope>
    <source>
        <strain evidence="9">CBS 9802 / IAM 14324 / JCM 22182 / KY 12970</strain>
    </source>
</reference>
<dbReference type="RefSeq" id="XP_014564711.1">
    <property type="nucleotide sequence ID" value="XM_014709225.1"/>
</dbReference>
<feature type="compositionally biased region" description="Basic and acidic residues" evidence="4">
    <location>
        <begin position="166"/>
        <end position="175"/>
    </location>
</feature>
<dbReference type="CDD" id="cd16922">
    <property type="entry name" value="HATPase_EvgS-ArcB-TorS-like"/>
    <property type="match status" value="1"/>
</dbReference>
<dbReference type="SMART" id="SM00448">
    <property type="entry name" value="REC"/>
    <property type="match status" value="1"/>
</dbReference>
<name>G7DWU7_MIXOS</name>
<dbReference type="InterPro" id="IPR001789">
    <property type="entry name" value="Sig_transdc_resp-reg_receiver"/>
</dbReference>
<dbReference type="eggNOG" id="KOG0519">
    <property type="taxonomic scope" value="Eukaryota"/>
</dbReference>
<feature type="transmembrane region" description="Helical" evidence="5">
    <location>
        <begin position="60"/>
        <end position="84"/>
    </location>
</feature>
<dbReference type="Pfam" id="PF03707">
    <property type="entry name" value="MHYT"/>
    <property type="match status" value="3"/>
</dbReference>
<feature type="transmembrane region" description="Helical" evidence="5">
    <location>
        <begin position="25"/>
        <end position="48"/>
    </location>
</feature>
<organism evidence="8 9">
    <name type="scientific">Mixia osmundae (strain CBS 9802 / IAM 14324 / JCM 22182 / KY 12970)</name>
    <dbReference type="NCBI Taxonomy" id="764103"/>
    <lineage>
        <taxon>Eukaryota</taxon>
        <taxon>Fungi</taxon>
        <taxon>Dikarya</taxon>
        <taxon>Basidiomycota</taxon>
        <taxon>Pucciniomycotina</taxon>
        <taxon>Mixiomycetes</taxon>
        <taxon>Mixiales</taxon>
        <taxon>Mixiaceae</taxon>
        <taxon>Mixia</taxon>
    </lineage>
</organism>
<keyword evidence="5" id="KW-0812">Transmembrane</keyword>
<evidence type="ECO:0000256" key="4">
    <source>
        <dbReference type="SAM" id="MobiDB-lite"/>
    </source>
</evidence>
<evidence type="ECO:0000313" key="8">
    <source>
        <dbReference type="EMBL" id="GAA95044.1"/>
    </source>
</evidence>
<keyword evidence="9" id="KW-1185">Reference proteome</keyword>
<evidence type="ECO:0000259" key="7">
    <source>
        <dbReference type="PROSITE" id="PS50110"/>
    </source>
</evidence>
<dbReference type="PANTHER" id="PTHR45339:SF1">
    <property type="entry name" value="HYBRID SIGNAL TRANSDUCTION HISTIDINE KINASE J"/>
    <property type="match status" value="1"/>
</dbReference>
<dbReference type="GO" id="GO:0000155">
    <property type="term" value="F:phosphorelay sensor kinase activity"/>
    <property type="evidence" value="ECO:0007669"/>
    <property type="project" value="InterPro"/>
</dbReference>
<comment type="caution">
    <text evidence="8">The sequence shown here is derived from an EMBL/GenBank/DDBJ whole genome shotgun (WGS) entry which is preliminary data.</text>
</comment>
<dbReference type="PANTHER" id="PTHR45339">
    <property type="entry name" value="HYBRID SIGNAL TRANSDUCTION HISTIDINE KINASE J"/>
    <property type="match status" value="1"/>
</dbReference>
<evidence type="ECO:0000313" key="9">
    <source>
        <dbReference type="Proteomes" id="UP000009131"/>
    </source>
</evidence>
<protein>
    <recommendedName>
        <fullName evidence="10">Histidine kinase</fullName>
    </recommendedName>
</protein>
<dbReference type="InterPro" id="IPR003594">
    <property type="entry name" value="HATPase_dom"/>
</dbReference>
<feature type="region of interest" description="Disordered" evidence="4">
    <location>
        <begin position="910"/>
        <end position="936"/>
    </location>
</feature>
<dbReference type="STRING" id="764103.G7DWU7"/>
<dbReference type="OrthoDB" id="60033at2759"/>
<feature type="domain" description="Histidine kinase" evidence="6">
    <location>
        <begin position="526"/>
        <end position="750"/>
    </location>
</feature>
<feature type="compositionally biased region" description="Basic and acidic residues" evidence="4">
    <location>
        <begin position="923"/>
        <end position="936"/>
    </location>
</feature>
<feature type="transmembrane region" description="Helical" evidence="5">
    <location>
        <begin position="393"/>
        <end position="413"/>
    </location>
</feature>
<evidence type="ECO:0000259" key="6">
    <source>
        <dbReference type="PROSITE" id="PS50109"/>
    </source>
</evidence>
<dbReference type="PRINTS" id="PR00344">
    <property type="entry name" value="BCTRLSENSOR"/>
</dbReference>
<feature type="domain" description="Response regulatory" evidence="7">
    <location>
        <begin position="945"/>
        <end position="1065"/>
    </location>
</feature>
<evidence type="ECO:0008006" key="10">
    <source>
        <dbReference type="Google" id="ProtNLM"/>
    </source>
</evidence>
<dbReference type="CDD" id="cd00082">
    <property type="entry name" value="HisKA"/>
    <property type="match status" value="1"/>
</dbReference>
<dbReference type="HOGENOM" id="CLU_007057_0_0_1"/>
<keyword evidence="5" id="KW-0472">Membrane</keyword>
<reference evidence="8 9" key="1">
    <citation type="journal article" date="2011" name="J. Gen. Appl. Microbiol.">
        <title>Draft genome sequencing of the enigmatic basidiomycete Mixia osmundae.</title>
        <authorList>
            <person name="Nishida H."/>
            <person name="Nagatsuka Y."/>
            <person name="Sugiyama J."/>
        </authorList>
    </citation>
    <scope>NUCLEOTIDE SEQUENCE [LARGE SCALE GENOMIC DNA]</scope>
    <source>
        <strain evidence="9">CBS 9802 / IAM 14324 / JCM 22182 / KY 12970</strain>
    </source>
</reference>
<feature type="compositionally biased region" description="Basic and acidic residues" evidence="4">
    <location>
        <begin position="307"/>
        <end position="322"/>
    </location>
</feature>
<feature type="transmembrane region" description="Helical" evidence="5">
    <location>
        <begin position="96"/>
        <end position="118"/>
    </location>
</feature>
<dbReference type="EMBL" id="BABT02000054">
    <property type="protein sequence ID" value="GAA95044.1"/>
    <property type="molecule type" value="Genomic_DNA"/>
</dbReference>
<dbReference type="Gene3D" id="1.10.287.130">
    <property type="match status" value="1"/>
</dbReference>
<keyword evidence="1 3" id="KW-0597">Phosphoprotein</keyword>
<dbReference type="InterPro" id="IPR003661">
    <property type="entry name" value="HisK_dim/P_dom"/>
</dbReference>
<dbReference type="SUPFAM" id="SSF52172">
    <property type="entry name" value="CheY-like"/>
    <property type="match status" value="1"/>
</dbReference>
<dbReference type="PROSITE" id="PS50110">
    <property type="entry name" value="RESPONSE_REGULATORY"/>
    <property type="match status" value="1"/>
</dbReference>
<dbReference type="Gene3D" id="3.30.565.10">
    <property type="entry name" value="Histidine kinase-like ATPase, C-terminal domain"/>
    <property type="match status" value="1"/>
</dbReference>
<dbReference type="Pfam" id="PF00512">
    <property type="entry name" value="HisKA"/>
    <property type="match status" value="1"/>
</dbReference>
<gene>
    <name evidence="8" type="primary">Mo01699</name>
    <name evidence="8" type="ORF">E5Q_01699</name>
</gene>
<dbReference type="SMART" id="SM00388">
    <property type="entry name" value="HisKA"/>
    <property type="match status" value="1"/>
</dbReference>
<dbReference type="InParanoid" id="G7DWU7"/>
<keyword evidence="2" id="KW-0902">Two-component regulatory system</keyword>
<feature type="transmembrane region" description="Helical" evidence="5">
    <location>
        <begin position="462"/>
        <end position="483"/>
    </location>
</feature>
<dbReference type="SMART" id="SM00387">
    <property type="entry name" value="HATPase_c"/>
    <property type="match status" value="1"/>
</dbReference>
<feature type="transmembrane region" description="Helical" evidence="5">
    <location>
        <begin position="425"/>
        <end position="450"/>
    </location>
</feature>
<dbReference type="InterPro" id="IPR036097">
    <property type="entry name" value="HisK_dim/P_sf"/>
</dbReference>
<dbReference type="Gene3D" id="3.40.50.2300">
    <property type="match status" value="1"/>
</dbReference>
<feature type="modified residue" description="4-aspartylphosphate" evidence="3">
    <location>
        <position position="994"/>
    </location>
</feature>
<feature type="compositionally biased region" description="Low complexity" evidence="4">
    <location>
        <begin position="224"/>
        <end position="248"/>
    </location>
</feature>
<dbReference type="CDD" id="cd17546">
    <property type="entry name" value="REC_hyHK_CKI1_RcsC-like"/>
    <property type="match status" value="1"/>
</dbReference>
<feature type="compositionally biased region" description="Low complexity" evidence="4">
    <location>
        <begin position="293"/>
        <end position="303"/>
    </location>
</feature>
<dbReference type="Pfam" id="PF00072">
    <property type="entry name" value="Response_reg"/>
    <property type="match status" value="1"/>
</dbReference>
<accession>G7DWU7</accession>
<keyword evidence="5" id="KW-1133">Transmembrane helix</keyword>
<feature type="region of interest" description="Disordered" evidence="4">
    <location>
        <begin position="204"/>
        <end position="326"/>
    </location>
</feature>
<sequence length="1071" mass="117639">MSTASAMADLLDEPRLLHPKFDPSLVVLSFFVSWLGAYTTTQLIANHYHALHTKGSSSWLWLLGASVTFGGCGIFCLHFLGMLACRFDVNVTFEPFTTVMSAVVAVLFTFAALSSNVFRHLRLKQWTRYIKARLNPQSASQDDQGGDLESQRPLIGHKSESSGSEDGDRMTETSRSHSNYTAPDDDPEEALVERGRLLDEQEERLANGHSSHSAMERPAPRPLPTLARLSGSDSSISYSTPSSKPSSRPSRRESSDSIKPALVDATPSHSLQRIGSDGSHGSGQRGRSRQRPSAHSSNSSDSAARNETTDPSEHTSDQELRLPSHVKARLKRRANNGDSEHDWKEDLLDDLRRGFTLGACMRALLWALAVFTMHYQGMAAMRIDHGFIEWRPFVIVLSFIVAYVVTLVATVWLPSIEVSFFKQIAFSFTAATGVASMHYTGQHAAIFYSYSPPQADAGYPPALPFAITVVAILTCVVFSAVLAHSATTARNRLAETVWIKRRMWRALAASEVAEQAQALQKNFLVVASHELRTPLSTVTGYTELLLRTDLTEEQLDFLGNIRQACHSINLIAGNVLDFSKLERGNSESSARPVQVAIRKLLESLGRMTVDKNNGQPVGLQKGVDVIVVVAEDVPDTLFLDETYALRIIMNLLSNALKATSAGFVLVDVSRSADNLLVKVVDSGCGIPASFRSSIFEPFRQADATYARRFYGSGLGLSIVRQLVERMSGKIEVSSTEGKGSTFSVTLPVTFSTDNRQEEFAERGPRTNRCVVSCRDERTQELVIELLTRLGFPASALSPDATVESLAQESDIIWTDTQSLAAAPVLLEFLAQKRKAVFVVVHDSDPDTIVGDKDLHATNRVILIKRPTVLHLVVKLLEDPDHYLGQEIETTAMDSLPARSVRFLDSTEEATATAEPHVALSTSPEDRPDRLIRPPVDRTPSKTKGLVLLAEDNPINQRLMSRIITRLGWSCRTADNGQIAVELAITDYYHCVLMDLSMPLMSGFEATQLIRAKERSGELQGRLPILALTANVTTESETACKAVGMDDFLTKPVSLQELSAALTRHARPDPGI</sequence>
<dbReference type="InterPro" id="IPR011006">
    <property type="entry name" value="CheY-like_superfamily"/>
</dbReference>
<proteinExistence type="predicted"/>
<dbReference type="InterPro" id="IPR005467">
    <property type="entry name" value="His_kinase_dom"/>
</dbReference>
<dbReference type="RefSeq" id="XP_014566710.1">
    <property type="nucleotide sequence ID" value="XM_014711224.1"/>
</dbReference>
<dbReference type="SUPFAM" id="SSF55874">
    <property type="entry name" value="ATPase domain of HSP90 chaperone/DNA topoisomerase II/histidine kinase"/>
    <property type="match status" value="1"/>
</dbReference>
<dbReference type="Proteomes" id="UP000009131">
    <property type="component" value="Unassembled WGS sequence"/>
</dbReference>
<evidence type="ECO:0000256" key="2">
    <source>
        <dbReference type="ARBA" id="ARBA00023012"/>
    </source>
</evidence>
<dbReference type="PROSITE" id="PS50109">
    <property type="entry name" value="HIS_KIN"/>
    <property type="match status" value="1"/>
</dbReference>
<dbReference type="SUPFAM" id="SSF47384">
    <property type="entry name" value="Homodimeric domain of signal transducing histidine kinase"/>
    <property type="match status" value="1"/>
</dbReference>
<dbReference type="AlphaFoldDB" id="G7DWU7"/>
<dbReference type="InterPro" id="IPR036890">
    <property type="entry name" value="HATPase_C_sf"/>
</dbReference>
<dbReference type="InterPro" id="IPR004358">
    <property type="entry name" value="Sig_transdc_His_kin-like_C"/>
</dbReference>
<feature type="region of interest" description="Disordered" evidence="4">
    <location>
        <begin position="137"/>
        <end position="189"/>
    </location>
</feature>
<evidence type="ECO:0000256" key="5">
    <source>
        <dbReference type="SAM" id="Phobius"/>
    </source>
</evidence>
<evidence type="ECO:0000256" key="1">
    <source>
        <dbReference type="ARBA" id="ARBA00022553"/>
    </source>
</evidence>
<dbReference type="OMA" id="IVFMHYC"/>
<dbReference type="Pfam" id="PF02518">
    <property type="entry name" value="HATPase_c"/>
    <property type="match status" value="1"/>
</dbReference>
<evidence type="ECO:0000256" key="3">
    <source>
        <dbReference type="PROSITE-ProRule" id="PRU00169"/>
    </source>
</evidence>
<dbReference type="InterPro" id="IPR005330">
    <property type="entry name" value="MHYT_dom"/>
</dbReference>